<keyword evidence="13" id="KW-1185">Reference proteome</keyword>
<feature type="domain" description="Major facilitator superfamily (MFS) profile" evidence="11">
    <location>
        <begin position="5"/>
        <end position="411"/>
    </location>
</feature>
<feature type="transmembrane region" description="Helical" evidence="10">
    <location>
        <begin position="360"/>
        <end position="383"/>
    </location>
</feature>
<feature type="transmembrane region" description="Helical" evidence="10">
    <location>
        <begin position="77"/>
        <end position="95"/>
    </location>
</feature>
<dbReference type="Proteomes" id="UP001500689">
    <property type="component" value="Unassembled WGS sequence"/>
</dbReference>
<keyword evidence="8 10" id="KW-0472">Membrane</keyword>
<evidence type="ECO:0000259" key="11">
    <source>
        <dbReference type="PROSITE" id="PS50850"/>
    </source>
</evidence>
<organism evidence="12 13">
    <name type="scientific">Amycolatopsis ultiminotia</name>
    <dbReference type="NCBI Taxonomy" id="543629"/>
    <lineage>
        <taxon>Bacteria</taxon>
        <taxon>Bacillati</taxon>
        <taxon>Actinomycetota</taxon>
        <taxon>Actinomycetes</taxon>
        <taxon>Pseudonocardiales</taxon>
        <taxon>Pseudonocardiaceae</taxon>
        <taxon>Amycolatopsis</taxon>
    </lineage>
</organism>
<dbReference type="PANTHER" id="PTHR43528">
    <property type="entry name" value="ALPHA-KETOGLUTARATE PERMEASE"/>
    <property type="match status" value="1"/>
</dbReference>
<keyword evidence="3" id="KW-0813">Transport</keyword>
<feature type="transmembrane region" description="Helical" evidence="10">
    <location>
        <begin position="327"/>
        <end position="348"/>
    </location>
</feature>
<dbReference type="PROSITE" id="PS00216">
    <property type="entry name" value="SUGAR_TRANSPORT_1"/>
    <property type="match status" value="1"/>
</dbReference>
<evidence type="ECO:0000256" key="2">
    <source>
        <dbReference type="ARBA" id="ARBA00008240"/>
    </source>
</evidence>
<keyword evidence="7 10" id="KW-1133">Transmembrane helix</keyword>
<evidence type="ECO:0000313" key="13">
    <source>
        <dbReference type="Proteomes" id="UP001500689"/>
    </source>
</evidence>
<dbReference type="InterPro" id="IPR036259">
    <property type="entry name" value="MFS_trans_sf"/>
</dbReference>
<comment type="caution">
    <text evidence="12">The sequence shown here is derived from an EMBL/GenBank/DDBJ whole genome shotgun (WGS) entry which is preliminary data.</text>
</comment>
<keyword evidence="5 10" id="KW-0812">Transmembrane</keyword>
<feature type="region of interest" description="Disordered" evidence="9">
    <location>
        <begin position="412"/>
        <end position="441"/>
    </location>
</feature>
<feature type="transmembrane region" description="Helical" evidence="10">
    <location>
        <begin position="389"/>
        <end position="407"/>
    </location>
</feature>
<keyword evidence="6" id="KW-0769">Symport</keyword>
<dbReference type="InterPro" id="IPR051084">
    <property type="entry name" value="H+-coupled_symporters"/>
</dbReference>
<dbReference type="RefSeq" id="WP_344854780.1">
    <property type="nucleotide sequence ID" value="NZ_BAAAZN010000001.1"/>
</dbReference>
<dbReference type="Gene3D" id="1.20.1250.20">
    <property type="entry name" value="MFS general substrate transporter like domains"/>
    <property type="match status" value="1"/>
</dbReference>
<evidence type="ECO:0000256" key="4">
    <source>
        <dbReference type="ARBA" id="ARBA00022475"/>
    </source>
</evidence>
<sequence length="441" mass="46165">MQKKVLGAAMAGHIVESFDFVIYGYSATILARNFFPGADPAVGILSTLAIYGIAFVVRPLGAAVFGSMGDRAGRRAALCTVVLIMAVSTAAIGILPTYGSLGIAAPVLLLLCRLAQGMSIGAEYTSAASYVMEQAPPQRRARWISAVGSATFIGSALAVFLLLGLQLSSSAAYESWTWRVPFLVGGVMALIGLYLRLRLEESRTFTALAERGETTTTPVRDSVRNWRVFLLLLAVFSLLAVVVQNFLGYLPTYLTVTAGLTPVTVLVASGIALVLCTGLSLLTGVLADRFGRKPVLVAGVVVAVLGSVPAYVIATGGSLVTTVLAEVLLVLPAALVGMTATVIAVELVPPRIRATSTALTYNLGYAVFGGTAPLVGALLTAQFGRLAPGTYLTVVAALALIVVIFALPETRHSSDDPHKEETWHAGHREGPDRGRVPQARG</sequence>
<feature type="transmembrane region" description="Helical" evidence="10">
    <location>
        <begin position="228"/>
        <end position="247"/>
    </location>
</feature>
<dbReference type="Pfam" id="PF07690">
    <property type="entry name" value="MFS_1"/>
    <property type="match status" value="1"/>
</dbReference>
<dbReference type="PROSITE" id="PS50850">
    <property type="entry name" value="MFS"/>
    <property type="match status" value="1"/>
</dbReference>
<name>A0ABP6V0V2_9PSEU</name>
<protein>
    <submittedName>
        <fullName evidence="12">MFS transporter</fullName>
    </submittedName>
</protein>
<feature type="transmembrane region" description="Helical" evidence="10">
    <location>
        <begin position="295"/>
        <end position="315"/>
    </location>
</feature>
<feature type="transmembrane region" description="Helical" evidence="10">
    <location>
        <begin position="101"/>
        <end position="122"/>
    </location>
</feature>
<dbReference type="InterPro" id="IPR005829">
    <property type="entry name" value="Sugar_transporter_CS"/>
</dbReference>
<keyword evidence="4" id="KW-1003">Cell membrane</keyword>
<comment type="subcellular location">
    <subcellularLocation>
        <location evidence="1">Cell membrane</location>
        <topology evidence="1">Multi-pass membrane protein</topology>
    </subcellularLocation>
</comment>
<comment type="similarity">
    <text evidence="2">Belongs to the major facilitator superfamily. Metabolite:H+ Symporter (MHS) family (TC 2.A.1.6) family.</text>
</comment>
<feature type="transmembrane region" description="Helical" evidence="10">
    <location>
        <begin position="143"/>
        <end position="164"/>
    </location>
</feature>
<dbReference type="EMBL" id="BAAAZN010000001">
    <property type="protein sequence ID" value="GAA3525241.1"/>
    <property type="molecule type" value="Genomic_DNA"/>
</dbReference>
<evidence type="ECO:0000256" key="8">
    <source>
        <dbReference type="ARBA" id="ARBA00023136"/>
    </source>
</evidence>
<feature type="transmembrane region" description="Helical" evidence="10">
    <location>
        <begin position="41"/>
        <end position="65"/>
    </location>
</feature>
<feature type="compositionally biased region" description="Basic and acidic residues" evidence="9">
    <location>
        <begin position="412"/>
        <end position="435"/>
    </location>
</feature>
<evidence type="ECO:0000256" key="9">
    <source>
        <dbReference type="SAM" id="MobiDB-lite"/>
    </source>
</evidence>
<evidence type="ECO:0000256" key="1">
    <source>
        <dbReference type="ARBA" id="ARBA00004651"/>
    </source>
</evidence>
<dbReference type="InterPro" id="IPR011701">
    <property type="entry name" value="MFS"/>
</dbReference>
<evidence type="ECO:0000256" key="6">
    <source>
        <dbReference type="ARBA" id="ARBA00022847"/>
    </source>
</evidence>
<evidence type="ECO:0000256" key="5">
    <source>
        <dbReference type="ARBA" id="ARBA00022692"/>
    </source>
</evidence>
<feature type="transmembrane region" description="Helical" evidence="10">
    <location>
        <begin position="259"/>
        <end position="283"/>
    </location>
</feature>
<dbReference type="SUPFAM" id="SSF103473">
    <property type="entry name" value="MFS general substrate transporter"/>
    <property type="match status" value="1"/>
</dbReference>
<evidence type="ECO:0000256" key="10">
    <source>
        <dbReference type="SAM" id="Phobius"/>
    </source>
</evidence>
<evidence type="ECO:0000256" key="3">
    <source>
        <dbReference type="ARBA" id="ARBA00022448"/>
    </source>
</evidence>
<accession>A0ABP6V0V2</accession>
<proteinExistence type="inferred from homology"/>
<dbReference type="PANTHER" id="PTHR43528:SF1">
    <property type="entry name" value="ALPHA-KETOGLUTARATE PERMEASE"/>
    <property type="match status" value="1"/>
</dbReference>
<evidence type="ECO:0000256" key="7">
    <source>
        <dbReference type="ARBA" id="ARBA00022989"/>
    </source>
</evidence>
<reference evidence="13" key="1">
    <citation type="journal article" date="2019" name="Int. J. Syst. Evol. Microbiol.">
        <title>The Global Catalogue of Microorganisms (GCM) 10K type strain sequencing project: providing services to taxonomists for standard genome sequencing and annotation.</title>
        <authorList>
            <consortium name="The Broad Institute Genomics Platform"/>
            <consortium name="The Broad Institute Genome Sequencing Center for Infectious Disease"/>
            <person name="Wu L."/>
            <person name="Ma J."/>
        </authorList>
    </citation>
    <scope>NUCLEOTIDE SEQUENCE [LARGE SCALE GENOMIC DNA]</scope>
    <source>
        <strain evidence="13">JCM 16898</strain>
    </source>
</reference>
<dbReference type="InterPro" id="IPR020846">
    <property type="entry name" value="MFS_dom"/>
</dbReference>
<evidence type="ECO:0000313" key="12">
    <source>
        <dbReference type="EMBL" id="GAA3525241.1"/>
    </source>
</evidence>
<feature type="transmembrane region" description="Helical" evidence="10">
    <location>
        <begin position="176"/>
        <end position="195"/>
    </location>
</feature>
<gene>
    <name evidence="12" type="ORF">GCM10022222_05090</name>
</gene>